<dbReference type="Gene3D" id="1.25.40.10">
    <property type="entry name" value="Tetratricopeptide repeat domain"/>
    <property type="match status" value="1"/>
</dbReference>
<feature type="compositionally biased region" description="Basic and acidic residues" evidence="1">
    <location>
        <begin position="76"/>
        <end position="96"/>
    </location>
</feature>
<protein>
    <recommendedName>
        <fullName evidence="4">Kinesin light chain</fullName>
    </recommendedName>
</protein>
<dbReference type="InterPro" id="IPR011990">
    <property type="entry name" value="TPR-like_helical_dom_sf"/>
</dbReference>
<dbReference type="AlphaFoldDB" id="A0A2T2NJZ4"/>
<feature type="region of interest" description="Disordered" evidence="1">
    <location>
        <begin position="76"/>
        <end position="114"/>
    </location>
</feature>
<organism evidence="2 3">
    <name type="scientific">Corynespora cassiicola Philippines</name>
    <dbReference type="NCBI Taxonomy" id="1448308"/>
    <lineage>
        <taxon>Eukaryota</taxon>
        <taxon>Fungi</taxon>
        <taxon>Dikarya</taxon>
        <taxon>Ascomycota</taxon>
        <taxon>Pezizomycotina</taxon>
        <taxon>Dothideomycetes</taxon>
        <taxon>Pleosporomycetidae</taxon>
        <taxon>Pleosporales</taxon>
        <taxon>Corynesporascaceae</taxon>
        <taxon>Corynespora</taxon>
    </lineage>
</organism>
<gene>
    <name evidence="2" type="ORF">BS50DRAFT_64579</name>
</gene>
<evidence type="ECO:0008006" key="4">
    <source>
        <dbReference type="Google" id="ProtNLM"/>
    </source>
</evidence>
<keyword evidence="3" id="KW-1185">Reference proteome</keyword>
<dbReference type="EMBL" id="KZ678137">
    <property type="protein sequence ID" value="PSN65679.1"/>
    <property type="molecule type" value="Genomic_DNA"/>
</dbReference>
<dbReference type="OrthoDB" id="626167at2759"/>
<dbReference type="Proteomes" id="UP000240883">
    <property type="component" value="Unassembled WGS sequence"/>
</dbReference>
<sequence>MYKRALEGYEKAVGPSQIRTYVPALNSMWNLASFRERQGCEDDARGWYSKALSGYQKVLGPSHLNCQTLQDKLETLGARGDKRSTSAGRIPEEEHAQVQSPLHPCPLSGKPDSKRHRLLKKLGWRLK</sequence>
<proteinExistence type="predicted"/>
<accession>A0A2T2NJZ4</accession>
<evidence type="ECO:0000313" key="3">
    <source>
        <dbReference type="Proteomes" id="UP000240883"/>
    </source>
</evidence>
<reference evidence="2 3" key="1">
    <citation type="journal article" date="2018" name="Front. Microbiol.">
        <title>Genome-Wide Analysis of Corynespora cassiicola Leaf Fall Disease Putative Effectors.</title>
        <authorList>
            <person name="Lopez D."/>
            <person name="Ribeiro S."/>
            <person name="Label P."/>
            <person name="Fumanal B."/>
            <person name="Venisse J.S."/>
            <person name="Kohler A."/>
            <person name="de Oliveira R.R."/>
            <person name="Labutti K."/>
            <person name="Lipzen A."/>
            <person name="Lail K."/>
            <person name="Bauer D."/>
            <person name="Ohm R.A."/>
            <person name="Barry K.W."/>
            <person name="Spatafora J."/>
            <person name="Grigoriev I.V."/>
            <person name="Martin F.M."/>
            <person name="Pujade-Renaud V."/>
        </authorList>
    </citation>
    <scope>NUCLEOTIDE SEQUENCE [LARGE SCALE GENOMIC DNA]</scope>
    <source>
        <strain evidence="2 3">Philippines</strain>
    </source>
</reference>
<evidence type="ECO:0000313" key="2">
    <source>
        <dbReference type="EMBL" id="PSN65679.1"/>
    </source>
</evidence>
<name>A0A2T2NJZ4_CORCC</name>
<evidence type="ECO:0000256" key="1">
    <source>
        <dbReference type="SAM" id="MobiDB-lite"/>
    </source>
</evidence>